<comment type="caution">
    <text evidence="1">The sequence shown here is derived from an EMBL/GenBank/DDBJ whole genome shotgun (WGS) entry which is preliminary data.</text>
</comment>
<keyword evidence="2" id="KW-1185">Reference proteome</keyword>
<dbReference type="EMBL" id="JBHTBX010000001">
    <property type="protein sequence ID" value="MFC7433287.1"/>
    <property type="molecule type" value="Genomic_DNA"/>
</dbReference>
<proteinExistence type="predicted"/>
<name>A0ABW2R6S8_9BURK</name>
<organism evidence="1 2">
    <name type="scientific">Hydrogenophaga bisanensis</name>
    <dbReference type="NCBI Taxonomy" id="439611"/>
    <lineage>
        <taxon>Bacteria</taxon>
        <taxon>Pseudomonadati</taxon>
        <taxon>Pseudomonadota</taxon>
        <taxon>Betaproteobacteria</taxon>
        <taxon>Burkholderiales</taxon>
        <taxon>Comamonadaceae</taxon>
        <taxon>Hydrogenophaga</taxon>
    </lineage>
</organism>
<sequence length="83" mass="8918">MNTCFETYSASQMFGAAADRFADLREAIQVLRNSLDNPTTRGEAIALMDKLSESGEVFCRDAELAYGETGLNGGVSSGPPAWH</sequence>
<gene>
    <name evidence="1" type="ORF">ACFQNJ_02040</name>
</gene>
<evidence type="ECO:0000313" key="1">
    <source>
        <dbReference type="EMBL" id="MFC7433287.1"/>
    </source>
</evidence>
<evidence type="ECO:0000313" key="2">
    <source>
        <dbReference type="Proteomes" id="UP001596495"/>
    </source>
</evidence>
<dbReference type="RefSeq" id="WP_374638883.1">
    <property type="nucleotide sequence ID" value="NZ_JBHTBX010000001.1"/>
</dbReference>
<accession>A0ABW2R6S8</accession>
<reference evidence="2" key="1">
    <citation type="journal article" date="2019" name="Int. J. Syst. Evol. Microbiol.">
        <title>The Global Catalogue of Microorganisms (GCM) 10K type strain sequencing project: providing services to taxonomists for standard genome sequencing and annotation.</title>
        <authorList>
            <consortium name="The Broad Institute Genomics Platform"/>
            <consortium name="The Broad Institute Genome Sequencing Center for Infectious Disease"/>
            <person name="Wu L."/>
            <person name="Ma J."/>
        </authorList>
    </citation>
    <scope>NUCLEOTIDE SEQUENCE [LARGE SCALE GENOMIC DNA]</scope>
    <source>
        <strain evidence="2">CCUG 54518</strain>
    </source>
</reference>
<protein>
    <submittedName>
        <fullName evidence="1">Uncharacterized protein</fullName>
    </submittedName>
</protein>
<dbReference type="Proteomes" id="UP001596495">
    <property type="component" value="Unassembled WGS sequence"/>
</dbReference>